<dbReference type="EMBL" id="BAAAIH010000022">
    <property type="protein sequence ID" value="GAA1277806.1"/>
    <property type="molecule type" value="Genomic_DNA"/>
</dbReference>
<evidence type="ECO:0000256" key="4">
    <source>
        <dbReference type="SAM" id="MobiDB-lite"/>
    </source>
</evidence>
<evidence type="ECO:0000313" key="6">
    <source>
        <dbReference type="EMBL" id="GAA1277806.1"/>
    </source>
</evidence>
<dbReference type="InterPro" id="IPR008920">
    <property type="entry name" value="TF_FadR/GntR_C"/>
</dbReference>
<proteinExistence type="predicted"/>
<dbReference type="InterPro" id="IPR036388">
    <property type="entry name" value="WH-like_DNA-bd_sf"/>
</dbReference>
<evidence type="ECO:0000256" key="1">
    <source>
        <dbReference type="ARBA" id="ARBA00023015"/>
    </source>
</evidence>
<keyword evidence="7" id="KW-1185">Reference proteome</keyword>
<dbReference type="SUPFAM" id="SSF46785">
    <property type="entry name" value="Winged helix' DNA-binding domain"/>
    <property type="match status" value="1"/>
</dbReference>
<evidence type="ECO:0000256" key="2">
    <source>
        <dbReference type="ARBA" id="ARBA00023125"/>
    </source>
</evidence>
<dbReference type="PRINTS" id="PR00035">
    <property type="entry name" value="HTHGNTR"/>
</dbReference>
<dbReference type="PROSITE" id="PS50949">
    <property type="entry name" value="HTH_GNTR"/>
    <property type="match status" value="1"/>
</dbReference>
<keyword evidence="3" id="KW-0804">Transcription</keyword>
<keyword evidence="1" id="KW-0805">Transcription regulation</keyword>
<dbReference type="InterPro" id="IPR011711">
    <property type="entry name" value="GntR_C"/>
</dbReference>
<dbReference type="Gene3D" id="1.10.10.10">
    <property type="entry name" value="Winged helix-like DNA-binding domain superfamily/Winged helix DNA-binding domain"/>
    <property type="match status" value="1"/>
</dbReference>
<dbReference type="PANTHER" id="PTHR43537">
    <property type="entry name" value="TRANSCRIPTIONAL REGULATOR, GNTR FAMILY"/>
    <property type="match status" value="1"/>
</dbReference>
<feature type="domain" description="HTH gntR-type" evidence="5">
    <location>
        <begin position="15"/>
        <end position="82"/>
    </location>
</feature>
<evidence type="ECO:0000313" key="7">
    <source>
        <dbReference type="Proteomes" id="UP001500282"/>
    </source>
</evidence>
<gene>
    <name evidence="6" type="ORF">GCM10009579_41380</name>
</gene>
<reference evidence="6 7" key="1">
    <citation type="journal article" date="2019" name="Int. J. Syst. Evol. Microbiol.">
        <title>The Global Catalogue of Microorganisms (GCM) 10K type strain sequencing project: providing services to taxonomists for standard genome sequencing and annotation.</title>
        <authorList>
            <consortium name="The Broad Institute Genomics Platform"/>
            <consortium name="The Broad Institute Genome Sequencing Center for Infectious Disease"/>
            <person name="Wu L."/>
            <person name="Ma J."/>
        </authorList>
    </citation>
    <scope>NUCLEOTIDE SEQUENCE [LARGE SCALE GENOMIC DNA]</scope>
    <source>
        <strain evidence="6 7">JCM 11448</strain>
    </source>
</reference>
<evidence type="ECO:0000256" key="3">
    <source>
        <dbReference type="ARBA" id="ARBA00023163"/>
    </source>
</evidence>
<organism evidence="6 7">
    <name type="scientific">Streptomyces javensis</name>
    <dbReference type="NCBI Taxonomy" id="114698"/>
    <lineage>
        <taxon>Bacteria</taxon>
        <taxon>Bacillati</taxon>
        <taxon>Actinomycetota</taxon>
        <taxon>Actinomycetes</taxon>
        <taxon>Kitasatosporales</taxon>
        <taxon>Streptomycetaceae</taxon>
        <taxon>Streptomyces</taxon>
        <taxon>Streptomyces violaceusniger group</taxon>
    </lineage>
</organism>
<evidence type="ECO:0000259" key="5">
    <source>
        <dbReference type="PROSITE" id="PS50949"/>
    </source>
</evidence>
<dbReference type="InterPro" id="IPR036390">
    <property type="entry name" value="WH_DNA-bd_sf"/>
</dbReference>
<accession>A0ABN1X3M6</accession>
<keyword evidence="2" id="KW-0238">DNA-binding</keyword>
<protein>
    <submittedName>
        <fullName evidence="6">GntR family transcriptional regulator</fullName>
    </submittedName>
</protein>
<dbReference type="SUPFAM" id="SSF48008">
    <property type="entry name" value="GntR ligand-binding domain-like"/>
    <property type="match status" value="1"/>
</dbReference>
<feature type="region of interest" description="Disordered" evidence="4">
    <location>
        <begin position="225"/>
        <end position="259"/>
    </location>
</feature>
<dbReference type="Gene3D" id="1.20.120.530">
    <property type="entry name" value="GntR ligand-binding domain-like"/>
    <property type="match status" value="1"/>
</dbReference>
<dbReference type="PANTHER" id="PTHR43537:SF45">
    <property type="entry name" value="GNTR FAMILY REGULATORY PROTEIN"/>
    <property type="match status" value="1"/>
</dbReference>
<dbReference type="Pfam" id="PF00392">
    <property type="entry name" value="GntR"/>
    <property type="match status" value="1"/>
</dbReference>
<dbReference type="SMART" id="SM00895">
    <property type="entry name" value="FCD"/>
    <property type="match status" value="1"/>
</dbReference>
<dbReference type="SMART" id="SM00345">
    <property type="entry name" value="HTH_GNTR"/>
    <property type="match status" value="1"/>
</dbReference>
<dbReference type="Proteomes" id="UP001500282">
    <property type="component" value="Unassembled WGS sequence"/>
</dbReference>
<dbReference type="CDD" id="cd07377">
    <property type="entry name" value="WHTH_GntR"/>
    <property type="match status" value="1"/>
</dbReference>
<dbReference type="InterPro" id="IPR000524">
    <property type="entry name" value="Tscrpt_reg_HTH_GntR"/>
</dbReference>
<comment type="caution">
    <text evidence="6">The sequence shown here is derived from an EMBL/GenBank/DDBJ whole genome shotgun (WGS) entry which is preliminary data.</text>
</comment>
<name>A0ABN1X3M6_9ACTN</name>
<feature type="compositionally biased region" description="Basic and acidic residues" evidence="4">
    <location>
        <begin position="225"/>
        <end position="244"/>
    </location>
</feature>
<dbReference type="Pfam" id="PF07729">
    <property type="entry name" value="FCD"/>
    <property type="match status" value="1"/>
</dbReference>
<sequence>MASAEGLHAARSRGRNTRQLVHEVLRSRIVGLELAPGSAVSENELAAELGVSRTPVRESLILLADEGLVDIYPQMGTFVSRIRERDVASAQFIREALERAALRDAVGRVGARDVAELRVLLAAQEEADRQSDMEGFFQLDEEFHARLMAVSGHASAWPVVGQAKAQLDRARRLSLPMTQQMSLLIGQHREVVDLLEAGDGDRADESLRSHLRLVFSDVEKIRAKHPELFSDEDAPSRPRRDSARRAGGGHRVTPDGSAH</sequence>